<evidence type="ECO:0000256" key="2">
    <source>
        <dbReference type="ARBA" id="ARBA00023295"/>
    </source>
</evidence>
<dbReference type="SFLD" id="SFLDG01129">
    <property type="entry name" value="C1.5:_HAD__Beta-PGM__Phosphata"/>
    <property type="match status" value="1"/>
</dbReference>
<dbReference type="PANTHER" id="PTHR11051:SF8">
    <property type="entry name" value="PROTEIN-GLUCOSYLGALACTOSYLHYDROXYLYSINE GLUCOSIDASE"/>
    <property type="match status" value="1"/>
</dbReference>
<dbReference type="GO" id="GO:0016787">
    <property type="term" value="F:hydrolase activity"/>
    <property type="evidence" value="ECO:0007669"/>
    <property type="project" value="UniProtKB-KW"/>
</dbReference>
<evidence type="ECO:0000256" key="3">
    <source>
        <dbReference type="SAM" id="MobiDB-lite"/>
    </source>
</evidence>
<dbReference type="Gene3D" id="1.10.150.240">
    <property type="entry name" value="Putative phosphatase, domain 2"/>
    <property type="match status" value="1"/>
</dbReference>
<name>A0ABS0CVZ0_9NOCA</name>
<dbReference type="InterPro" id="IPR005196">
    <property type="entry name" value="Glyco_hydro_65_N"/>
</dbReference>
<accession>A0ABS0CVZ0</accession>
<dbReference type="Proteomes" id="UP000702209">
    <property type="component" value="Unassembled WGS sequence"/>
</dbReference>
<dbReference type="Pfam" id="PF03636">
    <property type="entry name" value="Glyco_hydro_65N"/>
    <property type="match status" value="1"/>
</dbReference>
<dbReference type="InterPro" id="IPR023214">
    <property type="entry name" value="HAD_sf"/>
</dbReference>
<dbReference type="InterPro" id="IPR005195">
    <property type="entry name" value="Glyco_hydro_65_M"/>
</dbReference>
<gene>
    <name evidence="7" type="ORF">IU459_15865</name>
</gene>
<dbReference type="NCBIfam" id="TIGR02009">
    <property type="entry name" value="PGMB-YQAB-SF"/>
    <property type="match status" value="1"/>
</dbReference>
<sequence length="1097" mass="120048">MTARDTRTASATGRESLVAGATPPYDAVIFDMDGVVTDTAALHAQAWKQLFDTALQDPRAGRNAAREPFDIVRDYRRWVDGRTREDGVVAFLGSRGIEIPYGDDGDPGDGWTAYGLAARKNSIYQDLLARQGVRVFPGTVALLHRLRAGGIRTGLVTASRNAGPLLEAAQLRELFDVVVDGVVAMRMHLAGKPDPAMFLEAAHRLGVRPRRSAIVEDAVAGVEAGIRGGFGLVVGIDRTGQRAALERAGAHLVLGDVAELDLGALRRDPWLLVYEGFDPAHEGHREALTVLANGYLGTRGAATEHRADSAHYPGIYLAGVYNRVTSTLHGRAVEDEHMVNTPDWTVLDLSIDEGPWWSAGGLSVRQERRELDLRTGVLTRTVQLVDADGRVLHLSQRRLVSMARPHVAALQTTLLAQGWSGRVRVRSGIDAGVNNSNVAEYRALNSQHLVGLTAGHTPDSLLLVQTQTSLSRIRIATAVRTTASSGRTRHLHSDEVDRTGIHAQQADVRLLDGQPVVIDKTAAIVTSRDPAIASPSLAALTELRRTPGGFADLLPSHRDAWAQLWDRFAIELDGAGIQRQLVLNLHLFHLAQTLTTHTADLDAGVPARGLHGEGYRGHVFWDELFVLPIITLHLPEVARSLLRYRSRRLPAARAAAAAIGSGGAMFPWQSGSDGREETPAHLFNPRSGRWMPDNSHRQRHIGLAVAHNAWQFYECTGDLDWLAAHGAELIIEVARLFTSMATYDAQAGRYHLAGVVGPDEYHDGYPETPGSGLRDNAYTNIMTAWVCRRAVEILDLLDGHTRDELTARMRIDEASEPDAWLRLSRKLFVPFHDGVISQFHGYDALAELDWERYRAQYGNIGRLDLILEAENDSTNRYKLSKQADVLMLIYLLGPDQLPEILDRLGYPCPPDLLDRTVDYYLQRTAHGSTLSRVVHASVLARMRPAQAWTVFEEALVADLDDTQGGTTAHGIHLGAMAGTIDIVLRCFAGLRCHGGQLTFDPRLPGNLTAIRFGLHYRGHRIDVDLDHTRLRLTSRRSATAADIRVEAGGVRTSLSGGEVREFPLAPTGYATTEPDTRPDPVTSTSDCIGRSNRGLPG</sequence>
<dbReference type="Gene3D" id="2.70.98.40">
    <property type="entry name" value="Glycoside hydrolase, family 65, N-terminal domain"/>
    <property type="match status" value="1"/>
</dbReference>
<dbReference type="InterPro" id="IPR011013">
    <property type="entry name" value="Gal_mutarotase_sf_dom"/>
</dbReference>
<dbReference type="Gene3D" id="1.50.10.10">
    <property type="match status" value="1"/>
</dbReference>
<dbReference type="Gene3D" id="2.60.420.10">
    <property type="entry name" value="Maltose phosphorylase, domain 3"/>
    <property type="match status" value="1"/>
</dbReference>
<dbReference type="InterPro" id="IPR036412">
    <property type="entry name" value="HAD-like_sf"/>
</dbReference>
<reference evidence="7 8" key="1">
    <citation type="submission" date="2020-10" db="EMBL/GenBank/DDBJ databases">
        <title>Identification of Nocardia species via Next-generation sequencing and recognition of intraspecies genetic diversity.</title>
        <authorList>
            <person name="Li P."/>
            <person name="Li P."/>
            <person name="Lu B."/>
        </authorList>
    </citation>
    <scope>NUCLEOTIDE SEQUENCE [LARGE SCALE GENOMIC DNA]</scope>
    <source>
        <strain evidence="7 8">BJ06-0157</strain>
    </source>
</reference>
<feature type="domain" description="Glycoside hydrolase family 65 central catalytic" evidence="4">
    <location>
        <begin position="585"/>
        <end position="980"/>
    </location>
</feature>
<feature type="domain" description="Glycoside hydrolase family 65 N-terminal" evidence="6">
    <location>
        <begin position="274"/>
        <end position="528"/>
    </location>
</feature>
<dbReference type="Pfam" id="PF03633">
    <property type="entry name" value="Glyco_hydro_65C"/>
    <property type="match status" value="1"/>
</dbReference>
<comment type="similarity">
    <text evidence="1">Belongs to the HAD-like hydrolase superfamily. CbbY/CbbZ/Gph/YieH family.</text>
</comment>
<dbReference type="SUPFAM" id="SSF48208">
    <property type="entry name" value="Six-hairpin glycosidases"/>
    <property type="match status" value="1"/>
</dbReference>
<dbReference type="RefSeq" id="WP_195130284.1">
    <property type="nucleotide sequence ID" value="NZ_JADLQX010000010.1"/>
</dbReference>
<evidence type="ECO:0000259" key="5">
    <source>
        <dbReference type="Pfam" id="PF03633"/>
    </source>
</evidence>
<evidence type="ECO:0000259" key="6">
    <source>
        <dbReference type="Pfam" id="PF03636"/>
    </source>
</evidence>
<feature type="domain" description="Glycoside hydrolase family 65 C-terminal" evidence="5">
    <location>
        <begin position="990"/>
        <end position="1045"/>
    </location>
</feature>
<dbReference type="NCBIfam" id="TIGR01509">
    <property type="entry name" value="HAD-SF-IA-v3"/>
    <property type="match status" value="1"/>
</dbReference>
<dbReference type="Gene3D" id="3.40.50.1000">
    <property type="entry name" value="HAD superfamily/HAD-like"/>
    <property type="match status" value="1"/>
</dbReference>
<evidence type="ECO:0000256" key="1">
    <source>
        <dbReference type="ARBA" id="ARBA00006171"/>
    </source>
</evidence>
<dbReference type="Pfam" id="PF03632">
    <property type="entry name" value="Glyco_hydro_65m"/>
    <property type="match status" value="1"/>
</dbReference>
<dbReference type="Pfam" id="PF00702">
    <property type="entry name" value="Hydrolase"/>
    <property type="match status" value="1"/>
</dbReference>
<evidence type="ECO:0000313" key="7">
    <source>
        <dbReference type="EMBL" id="MBF6299009.1"/>
    </source>
</evidence>
<dbReference type="InterPro" id="IPR010976">
    <property type="entry name" value="B-phosphoglucomutase_hydrolase"/>
</dbReference>
<feature type="region of interest" description="Disordered" evidence="3">
    <location>
        <begin position="1061"/>
        <end position="1097"/>
    </location>
</feature>
<dbReference type="EMBL" id="JADLQX010000010">
    <property type="protein sequence ID" value="MBF6299009.1"/>
    <property type="molecule type" value="Genomic_DNA"/>
</dbReference>
<dbReference type="InterPro" id="IPR005194">
    <property type="entry name" value="Glyco_hydro_65_C"/>
</dbReference>
<keyword evidence="2" id="KW-0326">Glycosidase</keyword>
<dbReference type="InterPro" id="IPR037018">
    <property type="entry name" value="GH65_N"/>
</dbReference>
<dbReference type="InterPro" id="IPR008928">
    <property type="entry name" value="6-hairpin_glycosidase_sf"/>
</dbReference>
<dbReference type="InterPro" id="IPR012341">
    <property type="entry name" value="6hp_glycosidase-like_sf"/>
</dbReference>
<evidence type="ECO:0000313" key="8">
    <source>
        <dbReference type="Proteomes" id="UP000702209"/>
    </source>
</evidence>
<keyword evidence="7" id="KW-0378">Hydrolase</keyword>
<comment type="caution">
    <text evidence="7">The sequence shown here is derived from an EMBL/GenBank/DDBJ whole genome shotgun (WGS) entry which is preliminary data.</text>
</comment>
<organism evidence="7 8">
    <name type="scientific">Nocardia amamiensis</name>
    <dbReference type="NCBI Taxonomy" id="404578"/>
    <lineage>
        <taxon>Bacteria</taxon>
        <taxon>Bacillati</taxon>
        <taxon>Actinomycetota</taxon>
        <taxon>Actinomycetes</taxon>
        <taxon>Mycobacteriales</taxon>
        <taxon>Nocardiaceae</taxon>
        <taxon>Nocardia</taxon>
    </lineage>
</organism>
<keyword evidence="8" id="KW-1185">Reference proteome</keyword>
<proteinExistence type="inferred from homology"/>
<dbReference type="PANTHER" id="PTHR11051">
    <property type="entry name" value="GLYCOSYL HYDROLASE-RELATED"/>
    <property type="match status" value="1"/>
</dbReference>
<evidence type="ECO:0000259" key="4">
    <source>
        <dbReference type="Pfam" id="PF03632"/>
    </source>
</evidence>
<dbReference type="SFLD" id="SFLDS00003">
    <property type="entry name" value="Haloacid_Dehalogenase"/>
    <property type="match status" value="1"/>
</dbReference>
<dbReference type="SUPFAM" id="SSF74650">
    <property type="entry name" value="Galactose mutarotase-like"/>
    <property type="match status" value="1"/>
</dbReference>
<dbReference type="InterPro" id="IPR006439">
    <property type="entry name" value="HAD-SF_hydro_IA"/>
</dbReference>
<dbReference type="InterPro" id="IPR023198">
    <property type="entry name" value="PGP-like_dom2"/>
</dbReference>
<dbReference type="SUPFAM" id="SSF56784">
    <property type="entry name" value="HAD-like"/>
    <property type="match status" value="1"/>
</dbReference>
<protein>
    <submittedName>
        <fullName evidence="7">Beta-phosphoglucomutase family hydrolase</fullName>
    </submittedName>
</protein>